<feature type="region of interest" description="Disordered" evidence="1">
    <location>
        <begin position="66"/>
        <end position="103"/>
    </location>
</feature>
<evidence type="ECO:0000313" key="3">
    <source>
        <dbReference type="Proteomes" id="UP001210678"/>
    </source>
</evidence>
<reference evidence="2 3" key="1">
    <citation type="submission" date="2023-01" db="EMBL/GenBank/DDBJ databases">
        <title>Vibrio sp. KJ40-1 sp.nov, isolated from marine algae.</title>
        <authorList>
            <person name="Butt M."/>
            <person name="Kim J.M.J."/>
            <person name="Jeon C.O.C."/>
        </authorList>
    </citation>
    <scope>NUCLEOTIDE SEQUENCE [LARGE SCALE GENOMIC DNA]</scope>
    <source>
        <strain evidence="2 3">KJ40-1</strain>
    </source>
</reference>
<dbReference type="Proteomes" id="UP001210678">
    <property type="component" value="Unassembled WGS sequence"/>
</dbReference>
<evidence type="ECO:0000256" key="1">
    <source>
        <dbReference type="SAM" id="MobiDB-lite"/>
    </source>
</evidence>
<organism evidence="2 3">
    <name type="scientific">Vibrio algarum</name>
    <dbReference type="NCBI Taxonomy" id="3020714"/>
    <lineage>
        <taxon>Bacteria</taxon>
        <taxon>Pseudomonadati</taxon>
        <taxon>Pseudomonadota</taxon>
        <taxon>Gammaproteobacteria</taxon>
        <taxon>Vibrionales</taxon>
        <taxon>Vibrionaceae</taxon>
        <taxon>Vibrio</taxon>
    </lineage>
</organism>
<dbReference type="EMBL" id="JAQLOI010000001">
    <property type="protein sequence ID" value="MDB1122831.1"/>
    <property type="molecule type" value="Genomic_DNA"/>
</dbReference>
<sequence>MTDKTPLGYVVCTTCQSPKAIYQGSGRRIKYVFGRCECGLDNRTKPPVQAVMSAYKPLEEVKAELEALNQPVESPPEPLFTPIESDNEPQTLSDSDPQSEVETKPLFTAKRIGIAAAVGLVIGGAIKAVRAVA</sequence>
<comment type="caution">
    <text evidence="2">The sequence shown here is derived from an EMBL/GenBank/DDBJ whole genome shotgun (WGS) entry which is preliminary data.</text>
</comment>
<keyword evidence="3" id="KW-1185">Reference proteome</keyword>
<dbReference type="RefSeq" id="WP_272132972.1">
    <property type="nucleotide sequence ID" value="NZ_JAQLOI010000001.1"/>
</dbReference>
<gene>
    <name evidence="2" type="ORF">PGX00_03620</name>
</gene>
<name>A0ABT4YMR0_9VIBR</name>
<feature type="compositionally biased region" description="Polar residues" evidence="1">
    <location>
        <begin position="88"/>
        <end position="100"/>
    </location>
</feature>
<protein>
    <recommendedName>
        <fullName evidence="4">Zinc finger Ogr/Delta-type domain-containing protein</fullName>
    </recommendedName>
</protein>
<proteinExistence type="predicted"/>
<evidence type="ECO:0000313" key="2">
    <source>
        <dbReference type="EMBL" id="MDB1122831.1"/>
    </source>
</evidence>
<evidence type="ECO:0008006" key="4">
    <source>
        <dbReference type="Google" id="ProtNLM"/>
    </source>
</evidence>
<accession>A0ABT4YMR0</accession>